<dbReference type="InterPro" id="IPR007709">
    <property type="entry name" value="N-FG_amidohydro"/>
</dbReference>
<evidence type="ECO:0000313" key="2">
    <source>
        <dbReference type="Proteomes" id="UP000236743"/>
    </source>
</evidence>
<protein>
    <submittedName>
        <fullName evidence="1">N-formylglutamate amidohydrolase</fullName>
    </submittedName>
</protein>
<dbReference type="Gene3D" id="3.40.630.40">
    <property type="entry name" value="Zn-dependent exopeptidases"/>
    <property type="match status" value="1"/>
</dbReference>
<dbReference type="RefSeq" id="WP_103873399.1">
    <property type="nucleotide sequence ID" value="NZ_FNUY01000006.1"/>
</dbReference>
<name>A0A1H6AT37_9HYPH</name>
<keyword evidence="1" id="KW-0378">Hydrolase</keyword>
<dbReference type="OrthoDB" id="9802050at2"/>
<reference evidence="1 2" key="1">
    <citation type="submission" date="2016-10" db="EMBL/GenBank/DDBJ databases">
        <authorList>
            <person name="de Groot N.N."/>
        </authorList>
    </citation>
    <scope>NUCLEOTIDE SEQUENCE [LARGE SCALE GENOMIC DNA]</scope>
    <source>
        <strain evidence="1 2">DSM 26656</strain>
    </source>
</reference>
<dbReference type="Pfam" id="PF05013">
    <property type="entry name" value="FGase"/>
    <property type="match status" value="1"/>
</dbReference>
<dbReference type="GO" id="GO:0016787">
    <property type="term" value="F:hydrolase activity"/>
    <property type="evidence" value="ECO:0007669"/>
    <property type="project" value="UniProtKB-KW"/>
</dbReference>
<dbReference type="AlphaFoldDB" id="A0A1H6AT37"/>
<accession>A0A1H6AT37</accession>
<dbReference type="SUPFAM" id="SSF53187">
    <property type="entry name" value="Zn-dependent exopeptidases"/>
    <property type="match status" value="1"/>
</dbReference>
<organism evidence="1 2">
    <name type="scientific">Bosea lathyri</name>
    <dbReference type="NCBI Taxonomy" id="1036778"/>
    <lineage>
        <taxon>Bacteria</taxon>
        <taxon>Pseudomonadati</taxon>
        <taxon>Pseudomonadota</taxon>
        <taxon>Alphaproteobacteria</taxon>
        <taxon>Hyphomicrobiales</taxon>
        <taxon>Boseaceae</taxon>
        <taxon>Bosea</taxon>
    </lineage>
</organism>
<gene>
    <name evidence="1" type="ORF">SAMN04488115_106109</name>
</gene>
<dbReference type="EMBL" id="FNUY01000006">
    <property type="protein sequence ID" value="SEG51572.1"/>
    <property type="molecule type" value="Genomic_DNA"/>
</dbReference>
<evidence type="ECO:0000313" key="1">
    <source>
        <dbReference type="EMBL" id="SEG51572.1"/>
    </source>
</evidence>
<proteinExistence type="predicted"/>
<sequence length="306" mass="33805">MTFSSTPFPPGLEDVVAEIERPFSLYQPALQVVPVVVDVPHAGRRYPRAFVERSRLPLRSLRRSEDAYVDRLFARSVALGAPLLVAEFPRAFLDVNREPYELDPRMFEGRLPPFANTRSMRVAGGLGTIPRIVGDAHEIYFGRIPVEEGLARIDTLYRPYHSGLRGLVQRTQGAFGTCILVDAHSMPSAGLDRDGLAKSDIILGDRFGTSAGAHVIDIAEQAFTRLGLSVTRNRPYAGGFITEHYGAPGSGVHALQIEINRALYMNETTLEPHPGFEGLEQAIASAMADCFARWSGWLDEWREAAE</sequence>
<dbReference type="Proteomes" id="UP000236743">
    <property type="component" value="Unassembled WGS sequence"/>
</dbReference>
<keyword evidence="2" id="KW-1185">Reference proteome</keyword>